<evidence type="ECO:0000313" key="9">
    <source>
        <dbReference type="EMBL" id="MFD0788509.1"/>
    </source>
</evidence>
<dbReference type="InterPro" id="IPR048631">
    <property type="entry name" value="SecD_1st"/>
</dbReference>
<name>A0ABW3AE38_9ACTN</name>
<keyword evidence="7" id="KW-0472">Membrane</keyword>
<gene>
    <name evidence="9" type="ORF">ACFQZ8_31730</name>
</gene>
<dbReference type="PANTHER" id="PTHR30081">
    <property type="entry name" value="PROTEIN-EXPORT MEMBRANE PROTEIN SEC"/>
    <property type="match status" value="1"/>
</dbReference>
<organism evidence="9 10">
    <name type="scientific">Micromonospora azadirachtae</name>
    <dbReference type="NCBI Taxonomy" id="1970735"/>
    <lineage>
        <taxon>Bacteria</taxon>
        <taxon>Bacillati</taxon>
        <taxon>Actinomycetota</taxon>
        <taxon>Actinomycetes</taxon>
        <taxon>Micromonosporales</taxon>
        <taxon>Micromonosporaceae</taxon>
        <taxon>Micromonospora</taxon>
    </lineage>
</organism>
<feature type="non-terminal residue" evidence="9">
    <location>
        <position position="147"/>
    </location>
</feature>
<sequence>MAPPQGQMRPGRQLAVLAGIFVVLYLLVFFSGGASGGFKDRLEPRLGLDLIGGTRLTLEAKNTVGGQAPTAENLEEARQIIENRVNAFGVAEAEVVTEGNRNIVISLPGENRDLTDVGTPAELRFRKVLKGTDGSGAISAPPPAPTE</sequence>
<keyword evidence="3" id="KW-0812">Transmembrane</keyword>
<evidence type="ECO:0000256" key="6">
    <source>
        <dbReference type="ARBA" id="ARBA00023010"/>
    </source>
</evidence>
<dbReference type="Gene3D" id="3.30.70.3220">
    <property type="match status" value="1"/>
</dbReference>
<dbReference type="EMBL" id="JBHTHM010002847">
    <property type="protein sequence ID" value="MFD0788509.1"/>
    <property type="molecule type" value="Genomic_DNA"/>
</dbReference>
<keyword evidence="2" id="KW-1003">Cell membrane</keyword>
<keyword evidence="10" id="KW-1185">Reference proteome</keyword>
<evidence type="ECO:0000256" key="5">
    <source>
        <dbReference type="ARBA" id="ARBA00022989"/>
    </source>
</evidence>
<reference evidence="10" key="1">
    <citation type="journal article" date="2019" name="Int. J. Syst. Evol. Microbiol.">
        <title>The Global Catalogue of Microorganisms (GCM) 10K type strain sequencing project: providing services to taxonomists for standard genome sequencing and annotation.</title>
        <authorList>
            <consortium name="The Broad Institute Genomics Platform"/>
            <consortium name="The Broad Institute Genome Sequencing Center for Infectious Disease"/>
            <person name="Wu L."/>
            <person name="Ma J."/>
        </authorList>
    </citation>
    <scope>NUCLEOTIDE SEQUENCE [LARGE SCALE GENOMIC DNA]</scope>
    <source>
        <strain evidence="10">JCM 32148</strain>
    </source>
</reference>
<evidence type="ECO:0000256" key="7">
    <source>
        <dbReference type="ARBA" id="ARBA00023136"/>
    </source>
</evidence>
<evidence type="ECO:0000256" key="4">
    <source>
        <dbReference type="ARBA" id="ARBA00022927"/>
    </source>
</evidence>
<feature type="domain" description="Protein translocase subunit SecDF P1" evidence="8">
    <location>
        <begin position="75"/>
        <end position="128"/>
    </location>
</feature>
<dbReference type="InterPro" id="IPR022646">
    <property type="entry name" value="SecD/SecF_CS"/>
</dbReference>
<comment type="caution">
    <text evidence="9">The sequence shown here is derived from an EMBL/GenBank/DDBJ whole genome shotgun (WGS) entry which is preliminary data.</text>
</comment>
<evidence type="ECO:0000256" key="1">
    <source>
        <dbReference type="ARBA" id="ARBA00022448"/>
    </source>
</evidence>
<dbReference type="Pfam" id="PF07549">
    <property type="entry name" value="Sec_GG"/>
    <property type="match status" value="1"/>
</dbReference>
<protein>
    <submittedName>
        <fullName evidence="9">Protein translocase subunit SecD</fullName>
    </submittedName>
</protein>
<dbReference type="PANTHER" id="PTHR30081:SF1">
    <property type="entry name" value="PROTEIN TRANSLOCASE SUBUNIT SECD"/>
    <property type="match status" value="1"/>
</dbReference>
<keyword evidence="5" id="KW-1133">Transmembrane helix</keyword>
<accession>A0ABW3AE38</accession>
<dbReference type="Pfam" id="PF21760">
    <property type="entry name" value="SecD_1st"/>
    <property type="match status" value="1"/>
</dbReference>
<keyword evidence="6" id="KW-0811">Translocation</keyword>
<evidence type="ECO:0000256" key="3">
    <source>
        <dbReference type="ARBA" id="ARBA00022692"/>
    </source>
</evidence>
<evidence type="ECO:0000313" key="10">
    <source>
        <dbReference type="Proteomes" id="UP001597053"/>
    </source>
</evidence>
<evidence type="ECO:0000256" key="2">
    <source>
        <dbReference type="ARBA" id="ARBA00022475"/>
    </source>
</evidence>
<keyword evidence="1" id="KW-0813">Transport</keyword>
<evidence type="ECO:0000259" key="8">
    <source>
        <dbReference type="Pfam" id="PF21760"/>
    </source>
</evidence>
<proteinExistence type="predicted"/>
<dbReference type="InterPro" id="IPR022813">
    <property type="entry name" value="SecD/SecF_arch_bac"/>
</dbReference>
<dbReference type="Proteomes" id="UP001597053">
    <property type="component" value="Unassembled WGS sequence"/>
</dbReference>
<keyword evidence="4" id="KW-0653">Protein transport</keyword>